<feature type="domain" description="O-acyltransferase WSD1-like N-terminal" evidence="13">
    <location>
        <begin position="6"/>
        <end position="253"/>
    </location>
</feature>
<evidence type="ECO:0000256" key="3">
    <source>
        <dbReference type="ARBA" id="ARBA00009587"/>
    </source>
</evidence>
<keyword evidence="8 11" id="KW-0443">Lipid metabolism</keyword>
<keyword evidence="12" id="KW-0472">Membrane</keyword>
<evidence type="ECO:0000256" key="11">
    <source>
        <dbReference type="RuleBase" id="RU361241"/>
    </source>
</evidence>
<name>A0ABP7J2K8_9ACTN</name>
<evidence type="ECO:0000256" key="12">
    <source>
        <dbReference type="SAM" id="Phobius"/>
    </source>
</evidence>
<keyword evidence="16" id="KW-1185">Reference proteome</keyword>
<comment type="similarity">
    <text evidence="3 11">Belongs to the long-chain O-acyltransferase family.</text>
</comment>
<reference evidence="16" key="1">
    <citation type="journal article" date="2019" name="Int. J. Syst. Evol. Microbiol.">
        <title>The Global Catalogue of Microorganisms (GCM) 10K type strain sequencing project: providing services to taxonomists for standard genome sequencing and annotation.</title>
        <authorList>
            <consortium name="The Broad Institute Genomics Platform"/>
            <consortium name="The Broad Institute Genome Sequencing Center for Infectious Disease"/>
            <person name="Wu L."/>
            <person name="Ma J."/>
        </authorList>
    </citation>
    <scope>NUCLEOTIDE SEQUENCE [LARGE SCALE GENOMIC DNA]</scope>
    <source>
        <strain evidence="16">JCM 16953</strain>
    </source>
</reference>
<evidence type="ECO:0000313" key="16">
    <source>
        <dbReference type="Proteomes" id="UP001501821"/>
    </source>
</evidence>
<dbReference type="EMBL" id="BAABAH010000018">
    <property type="protein sequence ID" value="GAA3832991.1"/>
    <property type="molecule type" value="Genomic_DNA"/>
</dbReference>
<evidence type="ECO:0000256" key="5">
    <source>
        <dbReference type="ARBA" id="ARBA00022516"/>
    </source>
</evidence>
<dbReference type="InterPro" id="IPR023213">
    <property type="entry name" value="CAT-like_dom_sf"/>
</dbReference>
<keyword evidence="5 11" id="KW-0444">Lipid biosynthesis</keyword>
<dbReference type="EC" id="2.3.1.20" evidence="4 11"/>
<dbReference type="InterPro" id="IPR045034">
    <property type="entry name" value="O-acyltransferase_WSD1-like"/>
</dbReference>
<evidence type="ECO:0000256" key="1">
    <source>
        <dbReference type="ARBA" id="ARBA00004771"/>
    </source>
</evidence>
<dbReference type="Proteomes" id="UP001501821">
    <property type="component" value="Unassembled WGS sequence"/>
</dbReference>
<dbReference type="PANTHER" id="PTHR31650:SF1">
    <property type="entry name" value="WAX ESTER SYNTHASE_DIACYLGLYCEROL ACYLTRANSFERASE 4-RELATED"/>
    <property type="match status" value="1"/>
</dbReference>
<evidence type="ECO:0000256" key="10">
    <source>
        <dbReference type="ARBA" id="ARBA00048109"/>
    </source>
</evidence>
<dbReference type="PANTHER" id="PTHR31650">
    <property type="entry name" value="O-ACYLTRANSFERASE (WSD1-LIKE) FAMILY PROTEIN"/>
    <property type="match status" value="1"/>
</dbReference>
<comment type="caution">
    <text evidence="15">The sequence shown here is derived from an EMBL/GenBank/DDBJ whole genome shotgun (WGS) entry which is preliminary data.</text>
</comment>
<evidence type="ECO:0000256" key="2">
    <source>
        <dbReference type="ARBA" id="ARBA00005189"/>
    </source>
</evidence>
<keyword evidence="6 11" id="KW-0808">Transferase</keyword>
<evidence type="ECO:0000259" key="13">
    <source>
        <dbReference type="Pfam" id="PF03007"/>
    </source>
</evidence>
<feature type="domain" description="O-acyltransferase WSD1 C-terminal" evidence="14">
    <location>
        <begin position="296"/>
        <end position="436"/>
    </location>
</feature>
<dbReference type="Pfam" id="PF03007">
    <property type="entry name" value="WS_DGAT_cat"/>
    <property type="match status" value="1"/>
</dbReference>
<dbReference type="SUPFAM" id="SSF52777">
    <property type="entry name" value="CoA-dependent acyltransferases"/>
    <property type="match status" value="1"/>
</dbReference>
<keyword evidence="9 11" id="KW-0012">Acyltransferase</keyword>
<dbReference type="RefSeq" id="WP_344778381.1">
    <property type="nucleotide sequence ID" value="NZ_BAABAH010000018.1"/>
</dbReference>
<dbReference type="Gene3D" id="3.30.559.10">
    <property type="entry name" value="Chloramphenicol acetyltransferase-like domain"/>
    <property type="match status" value="1"/>
</dbReference>
<evidence type="ECO:0000256" key="8">
    <source>
        <dbReference type="ARBA" id="ARBA00023098"/>
    </source>
</evidence>
<dbReference type="Pfam" id="PF06974">
    <property type="entry name" value="WS_DGAT_C"/>
    <property type="match status" value="1"/>
</dbReference>
<evidence type="ECO:0000256" key="7">
    <source>
        <dbReference type="ARBA" id="ARBA00022798"/>
    </source>
</evidence>
<evidence type="ECO:0000259" key="14">
    <source>
        <dbReference type="Pfam" id="PF06974"/>
    </source>
</evidence>
<keyword evidence="12" id="KW-0812">Transmembrane</keyword>
<accession>A0ABP7J2K8</accession>
<proteinExistence type="inferred from homology"/>
<evidence type="ECO:0000256" key="6">
    <source>
        <dbReference type="ARBA" id="ARBA00022679"/>
    </source>
</evidence>
<keyword evidence="12" id="KW-1133">Transmembrane helix</keyword>
<keyword evidence="7 11" id="KW-0319">Glycerol metabolism</keyword>
<comment type="pathway">
    <text evidence="2">Lipid metabolism.</text>
</comment>
<gene>
    <name evidence="15" type="ORF">GCM10022242_37570</name>
</gene>
<protein>
    <recommendedName>
        <fullName evidence="4 11">Diacylglycerol O-acyltransferase</fullName>
        <ecNumber evidence="4 11">2.3.1.20</ecNumber>
    </recommendedName>
</protein>
<evidence type="ECO:0000313" key="15">
    <source>
        <dbReference type="EMBL" id="GAA3832991.1"/>
    </source>
</evidence>
<dbReference type="InterPro" id="IPR009721">
    <property type="entry name" value="O-acyltransferase_WSD1_C"/>
</dbReference>
<dbReference type="InterPro" id="IPR014292">
    <property type="entry name" value="Acyl_transf_WS/DGAT"/>
</dbReference>
<comment type="catalytic activity">
    <reaction evidence="10 11">
        <text>an acyl-CoA + a 1,2-diacyl-sn-glycerol = a triacyl-sn-glycerol + CoA</text>
        <dbReference type="Rhea" id="RHEA:10868"/>
        <dbReference type="ChEBI" id="CHEBI:17815"/>
        <dbReference type="ChEBI" id="CHEBI:57287"/>
        <dbReference type="ChEBI" id="CHEBI:58342"/>
        <dbReference type="ChEBI" id="CHEBI:64615"/>
        <dbReference type="EC" id="2.3.1.20"/>
    </reaction>
</comment>
<dbReference type="InterPro" id="IPR004255">
    <property type="entry name" value="O-acyltransferase_WSD1_N"/>
</dbReference>
<evidence type="ECO:0000256" key="9">
    <source>
        <dbReference type="ARBA" id="ARBA00023315"/>
    </source>
</evidence>
<feature type="transmembrane region" description="Helical" evidence="12">
    <location>
        <begin position="396"/>
        <end position="415"/>
    </location>
</feature>
<organism evidence="15 16">
    <name type="scientific">Nocardioides panacisoli</name>
    <dbReference type="NCBI Taxonomy" id="627624"/>
    <lineage>
        <taxon>Bacteria</taxon>
        <taxon>Bacillati</taxon>
        <taxon>Actinomycetota</taxon>
        <taxon>Actinomycetes</taxon>
        <taxon>Propionibacteriales</taxon>
        <taxon>Nocardioidaceae</taxon>
        <taxon>Nocardioides</taxon>
    </lineage>
</organism>
<dbReference type="NCBIfam" id="TIGR02946">
    <property type="entry name" value="acyl_WS_DGAT"/>
    <property type="match status" value="1"/>
</dbReference>
<comment type="pathway">
    <text evidence="1 11">Glycerolipid metabolism; triacylglycerol biosynthesis.</text>
</comment>
<evidence type="ECO:0000256" key="4">
    <source>
        <dbReference type="ARBA" id="ARBA00013244"/>
    </source>
</evidence>
<sequence length="457" mass="50440">MTRERMRPADAAWLRMDSPTNLMVVNSVLWFEDVIPLAELRDVLADRLVARFPRFRQRVTHARGTWWWEDDPDFDLARHLHQVKLPAPQGRRELEALVRSYLTEPLDRARPLWELYVVDRYRGGTALFFRMHHCIADGIALTRVLLSLTDDGDEYVGVAPEDRSRHHGLLAGAAAMVTHEVVDIARHPGHLFDLAAEGASDTEAMARLTALPPDRAFLARRTGREKEVVWSDPIPLARVKRIAHTTGTTVNDVLLAAVSGALRAERERADARPRDVRVVVPFNLHPLDEPLPATLGNRFGLVYLSLPLSRSTPRERLEEMSRRMGRIKSSGDAVVSFGILDAVGRAPYAIERLVVGVFAAKAGGVMTNVAGPRGPVTLGGHTLRGTIGWVPMSGSIGLGLSIFSYAGSVFIGLVVDPLQVENPRRLLEETVDELGLLAATAAEEVTGPAPRARRNRA</sequence>